<dbReference type="EMBL" id="REGN01006095">
    <property type="protein sequence ID" value="RNA10904.1"/>
    <property type="molecule type" value="Genomic_DNA"/>
</dbReference>
<keyword evidence="2" id="KW-1185">Reference proteome</keyword>
<gene>
    <name evidence="1" type="ORF">BpHYR1_043315</name>
</gene>
<evidence type="ECO:0000313" key="2">
    <source>
        <dbReference type="Proteomes" id="UP000276133"/>
    </source>
</evidence>
<reference evidence="1 2" key="1">
    <citation type="journal article" date="2018" name="Sci. Rep.">
        <title>Genomic signatures of local adaptation to the degree of environmental predictability in rotifers.</title>
        <authorList>
            <person name="Franch-Gras L."/>
            <person name="Hahn C."/>
            <person name="Garcia-Roger E.M."/>
            <person name="Carmona M.J."/>
            <person name="Serra M."/>
            <person name="Gomez A."/>
        </authorList>
    </citation>
    <scope>NUCLEOTIDE SEQUENCE [LARGE SCALE GENOMIC DNA]</scope>
    <source>
        <strain evidence="1">HYR1</strain>
    </source>
</reference>
<protein>
    <submittedName>
        <fullName evidence="1">Uncharacterized protein</fullName>
    </submittedName>
</protein>
<organism evidence="1 2">
    <name type="scientific">Brachionus plicatilis</name>
    <name type="common">Marine rotifer</name>
    <name type="synonym">Brachionus muelleri</name>
    <dbReference type="NCBI Taxonomy" id="10195"/>
    <lineage>
        <taxon>Eukaryota</taxon>
        <taxon>Metazoa</taxon>
        <taxon>Spiralia</taxon>
        <taxon>Gnathifera</taxon>
        <taxon>Rotifera</taxon>
        <taxon>Eurotatoria</taxon>
        <taxon>Monogononta</taxon>
        <taxon>Pseudotrocha</taxon>
        <taxon>Ploima</taxon>
        <taxon>Brachionidae</taxon>
        <taxon>Brachionus</taxon>
    </lineage>
</organism>
<name>A0A3M7QID3_BRAPC</name>
<evidence type="ECO:0000313" key="1">
    <source>
        <dbReference type="EMBL" id="RNA10904.1"/>
    </source>
</evidence>
<dbReference type="AlphaFoldDB" id="A0A3M7QID3"/>
<sequence length="189" mass="21369">MAGIPKITIAISSKTALLTCPSVSVFLLSLNKWFTFPNMEKLEFSKTNFDSLSTEMNELKTKSASDSKIKTANFGHPKERLFWTQMNYMTTQWKSHRSAVLEVVKRQAAINEFLRIELRIFGGCENSTTSIPFALGFVMTVVSIRRQTNVGYFRIIPISNSTILADTLITFDCGTWLLISGSQMLYFPI</sequence>
<proteinExistence type="predicted"/>
<accession>A0A3M7QID3</accession>
<dbReference type="Proteomes" id="UP000276133">
    <property type="component" value="Unassembled WGS sequence"/>
</dbReference>
<comment type="caution">
    <text evidence="1">The sequence shown here is derived from an EMBL/GenBank/DDBJ whole genome shotgun (WGS) entry which is preliminary data.</text>
</comment>